<dbReference type="EMBL" id="BARW01013019">
    <property type="protein sequence ID" value="GAI75206.1"/>
    <property type="molecule type" value="Genomic_DNA"/>
</dbReference>
<accession>X1S7X4</accession>
<comment type="caution">
    <text evidence="1">The sequence shown here is derived from an EMBL/GenBank/DDBJ whole genome shotgun (WGS) entry which is preliminary data.</text>
</comment>
<name>X1S7X4_9ZZZZ</name>
<organism evidence="1">
    <name type="scientific">marine sediment metagenome</name>
    <dbReference type="NCBI Taxonomy" id="412755"/>
    <lineage>
        <taxon>unclassified sequences</taxon>
        <taxon>metagenomes</taxon>
        <taxon>ecological metagenomes</taxon>
    </lineage>
</organism>
<evidence type="ECO:0000313" key="1">
    <source>
        <dbReference type="EMBL" id="GAI75206.1"/>
    </source>
</evidence>
<sequence length="64" mass="7684">MEVIERQLEDFERIDDILEKKEIFSSERLFKCILGLNKTESKVFGYILKNNNVKLKMRFILGIF</sequence>
<reference evidence="1" key="1">
    <citation type="journal article" date="2014" name="Front. Microbiol.">
        <title>High frequency of phylogenetically diverse reductive dehalogenase-homologous genes in deep subseafloor sedimentary metagenomes.</title>
        <authorList>
            <person name="Kawai M."/>
            <person name="Futagami T."/>
            <person name="Toyoda A."/>
            <person name="Takaki Y."/>
            <person name="Nishi S."/>
            <person name="Hori S."/>
            <person name="Arai W."/>
            <person name="Tsubouchi T."/>
            <person name="Morono Y."/>
            <person name="Uchiyama I."/>
            <person name="Ito T."/>
            <person name="Fujiyama A."/>
            <person name="Inagaki F."/>
            <person name="Takami H."/>
        </authorList>
    </citation>
    <scope>NUCLEOTIDE SEQUENCE</scope>
    <source>
        <strain evidence="1">Expedition CK06-06</strain>
    </source>
</reference>
<dbReference type="AlphaFoldDB" id="X1S7X4"/>
<gene>
    <name evidence="1" type="ORF">S12H4_24143</name>
</gene>
<protein>
    <submittedName>
        <fullName evidence="1">Uncharacterized protein</fullName>
    </submittedName>
</protein>
<proteinExistence type="predicted"/>